<protein>
    <submittedName>
        <fullName evidence="2">Uncharacterized protein</fullName>
    </submittedName>
</protein>
<sequence length="155" mass="17306">MDASQQLCQLADSQLTQQFFGSSAHAAHPCSFMLQLRRHRSPVLRRSRELNPRPAGQQPSTLATRPPRRGRYERAATAESAQNNCPIRREVASSEFDIGDFVLLELSARGALDPRYDVPFEITALDGGNRAKIQGIPHTPSKIDQKLVNVEQLCR</sequence>
<feature type="region of interest" description="Disordered" evidence="1">
    <location>
        <begin position="45"/>
        <end position="81"/>
    </location>
</feature>
<keyword evidence="3" id="KW-1185">Reference proteome</keyword>
<evidence type="ECO:0000256" key="1">
    <source>
        <dbReference type="SAM" id="MobiDB-lite"/>
    </source>
</evidence>
<evidence type="ECO:0000313" key="3">
    <source>
        <dbReference type="Proteomes" id="UP000821866"/>
    </source>
</evidence>
<accession>A0A9J6EHQ0</accession>
<name>A0A9J6EHQ0_RHIMP</name>
<reference evidence="2" key="2">
    <citation type="submission" date="2021-09" db="EMBL/GenBank/DDBJ databases">
        <authorList>
            <person name="Jia N."/>
            <person name="Wang J."/>
            <person name="Shi W."/>
            <person name="Du L."/>
            <person name="Sun Y."/>
            <person name="Zhan W."/>
            <person name="Jiang J."/>
            <person name="Wang Q."/>
            <person name="Zhang B."/>
            <person name="Ji P."/>
            <person name="Sakyi L.B."/>
            <person name="Cui X."/>
            <person name="Yuan T."/>
            <person name="Jiang B."/>
            <person name="Yang W."/>
            <person name="Lam T.T.-Y."/>
            <person name="Chang Q."/>
            <person name="Ding S."/>
            <person name="Wang X."/>
            <person name="Zhu J."/>
            <person name="Ruan X."/>
            <person name="Zhao L."/>
            <person name="Wei J."/>
            <person name="Que T."/>
            <person name="Du C."/>
            <person name="Cheng J."/>
            <person name="Dai P."/>
            <person name="Han X."/>
            <person name="Huang E."/>
            <person name="Gao Y."/>
            <person name="Liu J."/>
            <person name="Shao H."/>
            <person name="Ye R."/>
            <person name="Li L."/>
            <person name="Wei W."/>
            <person name="Wang X."/>
            <person name="Wang C."/>
            <person name="Huo Q."/>
            <person name="Li W."/>
            <person name="Guo W."/>
            <person name="Chen H."/>
            <person name="Chen S."/>
            <person name="Zhou L."/>
            <person name="Zhou L."/>
            <person name="Ni X."/>
            <person name="Tian J."/>
            <person name="Zhou Y."/>
            <person name="Sheng Y."/>
            <person name="Liu T."/>
            <person name="Pan Y."/>
            <person name="Xia L."/>
            <person name="Li J."/>
            <person name="Zhao F."/>
            <person name="Cao W."/>
        </authorList>
    </citation>
    <scope>NUCLEOTIDE SEQUENCE</scope>
    <source>
        <strain evidence="2">Rmic-2018</strain>
        <tissue evidence="2">Larvae</tissue>
    </source>
</reference>
<dbReference type="Proteomes" id="UP000821866">
    <property type="component" value="Chromosome 2"/>
</dbReference>
<reference evidence="2" key="1">
    <citation type="journal article" date="2020" name="Cell">
        <title>Large-Scale Comparative Analyses of Tick Genomes Elucidate Their Genetic Diversity and Vector Capacities.</title>
        <authorList>
            <consortium name="Tick Genome and Microbiome Consortium (TIGMIC)"/>
            <person name="Jia N."/>
            <person name="Wang J."/>
            <person name="Shi W."/>
            <person name="Du L."/>
            <person name="Sun Y."/>
            <person name="Zhan W."/>
            <person name="Jiang J.F."/>
            <person name="Wang Q."/>
            <person name="Zhang B."/>
            <person name="Ji P."/>
            <person name="Bell-Sakyi L."/>
            <person name="Cui X.M."/>
            <person name="Yuan T.T."/>
            <person name="Jiang B.G."/>
            <person name="Yang W.F."/>
            <person name="Lam T.T."/>
            <person name="Chang Q.C."/>
            <person name="Ding S.J."/>
            <person name="Wang X.J."/>
            <person name="Zhu J.G."/>
            <person name="Ruan X.D."/>
            <person name="Zhao L."/>
            <person name="Wei J.T."/>
            <person name="Ye R.Z."/>
            <person name="Que T.C."/>
            <person name="Du C.H."/>
            <person name="Zhou Y.H."/>
            <person name="Cheng J.X."/>
            <person name="Dai P.F."/>
            <person name="Guo W.B."/>
            <person name="Han X.H."/>
            <person name="Huang E.J."/>
            <person name="Li L.F."/>
            <person name="Wei W."/>
            <person name="Gao Y.C."/>
            <person name="Liu J.Z."/>
            <person name="Shao H.Z."/>
            <person name="Wang X."/>
            <person name="Wang C.C."/>
            <person name="Yang T.C."/>
            <person name="Huo Q.B."/>
            <person name="Li W."/>
            <person name="Chen H.Y."/>
            <person name="Chen S.E."/>
            <person name="Zhou L.G."/>
            <person name="Ni X.B."/>
            <person name="Tian J.H."/>
            <person name="Sheng Y."/>
            <person name="Liu T."/>
            <person name="Pan Y.S."/>
            <person name="Xia L.Y."/>
            <person name="Li J."/>
            <person name="Zhao F."/>
            <person name="Cao W.C."/>
        </authorList>
    </citation>
    <scope>NUCLEOTIDE SEQUENCE</scope>
    <source>
        <strain evidence="2">Rmic-2018</strain>
    </source>
</reference>
<comment type="caution">
    <text evidence="2">The sequence shown here is derived from an EMBL/GenBank/DDBJ whole genome shotgun (WGS) entry which is preliminary data.</text>
</comment>
<proteinExistence type="predicted"/>
<dbReference type="AlphaFoldDB" id="A0A9J6EHQ0"/>
<organism evidence="2 3">
    <name type="scientific">Rhipicephalus microplus</name>
    <name type="common">Cattle tick</name>
    <name type="synonym">Boophilus microplus</name>
    <dbReference type="NCBI Taxonomy" id="6941"/>
    <lineage>
        <taxon>Eukaryota</taxon>
        <taxon>Metazoa</taxon>
        <taxon>Ecdysozoa</taxon>
        <taxon>Arthropoda</taxon>
        <taxon>Chelicerata</taxon>
        <taxon>Arachnida</taxon>
        <taxon>Acari</taxon>
        <taxon>Parasitiformes</taxon>
        <taxon>Ixodida</taxon>
        <taxon>Ixodoidea</taxon>
        <taxon>Ixodidae</taxon>
        <taxon>Rhipicephalinae</taxon>
        <taxon>Rhipicephalus</taxon>
        <taxon>Boophilus</taxon>
    </lineage>
</organism>
<evidence type="ECO:0000313" key="2">
    <source>
        <dbReference type="EMBL" id="KAH8033775.1"/>
    </source>
</evidence>
<dbReference type="EMBL" id="JABSTU010000004">
    <property type="protein sequence ID" value="KAH8033775.1"/>
    <property type="molecule type" value="Genomic_DNA"/>
</dbReference>
<gene>
    <name evidence="2" type="ORF">HPB51_016230</name>
</gene>